<dbReference type="PANTHER" id="PTHR23090:SF9">
    <property type="entry name" value="GLUTAMINE-DEPENDENT NAD(+) SYNTHETASE"/>
    <property type="match status" value="1"/>
</dbReference>
<dbReference type="InterPro" id="IPR022310">
    <property type="entry name" value="NAD/GMP_synthase"/>
</dbReference>
<dbReference type="PIRSF" id="PIRSF006630">
    <property type="entry name" value="NADS_GAT"/>
    <property type="match status" value="1"/>
</dbReference>
<dbReference type="GO" id="GO:0005524">
    <property type="term" value="F:ATP binding"/>
    <property type="evidence" value="ECO:0007669"/>
    <property type="project" value="UniProtKB-UniRule"/>
</dbReference>
<accession>A0A7S3K3T2</accession>
<dbReference type="NCBIfam" id="TIGR00552">
    <property type="entry name" value="nadE"/>
    <property type="match status" value="1"/>
</dbReference>
<dbReference type="GO" id="GO:0003952">
    <property type="term" value="F:NAD+ synthase (glutamine-hydrolyzing) activity"/>
    <property type="evidence" value="ECO:0007669"/>
    <property type="project" value="UniProtKB-UniRule"/>
</dbReference>
<dbReference type="InterPro" id="IPR003694">
    <property type="entry name" value="NAD_synthase"/>
</dbReference>
<comment type="similarity">
    <text evidence="2 7">In the C-terminal section; belongs to the NAD synthetase family.</text>
</comment>
<dbReference type="CDD" id="cd07570">
    <property type="entry name" value="GAT_Gln-NAD-synth"/>
    <property type="match status" value="1"/>
</dbReference>
<dbReference type="GO" id="GO:0009435">
    <property type="term" value="P:NAD+ biosynthetic process"/>
    <property type="evidence" value="ECO:0007669"/>
    <property type="project" value="UniProtKB-UniRule"/>
</dbReference>
<dbReference type="SUPFAM" id="SSF52402">
    <property type="entry name" value="Adenine nucleotide alpha hydrolases-like"/>
    <property type="match status" value="1"/>
</dbReference>
<dbReference type="UniPathway" id="UPA00253">
    <property type="reaction ID" value="UER00334"/>
</dbReference>
<dbReference type="EMBL" id="HBIJ01022725">
    <property type="protein sequence ID" value="CAE0374069.1"/>
    <property type="molecule type" value="Transcribed_RNA"/>
</dbReference>
<evidence type="ECO:0000256" key="2">
    <source>
        <dbReference type="ARBA" id="ARBA00007145"/>
    </source>
</evidence>
<evidence type="ECO:0000256" key="3">
    <source>
        <dbReference type="ARBA" id="ARBA00022598"/>
    </source>
</evidence>
<reference evidence="9" key="1">
    <citation type="submission" date="2021-01" db="EMBL/GenBank/DDBJ databases">
        <authorList>
            <person name="Corre E."/>
            <person name="Pelletier E."/>
            <person name="Niang G."/>
            <person name="Scheremetjew M."/>
            <person name="Finn R."/>
            <person name="Kale V."/>
            <person name="Holt S."/>
            <person name="Cochrane G."/>
            <person name="Meng A."/>
            <person name="Brown T."/>
            <person name="Cohen L."/>
        </authorList>
    </citation>
    <scope>NUCLEOTIDE SEQUENCE</scope>
    <source>
        <strain evidence="9">CCMP1510</strain>
    </source>
</reference>
<evidence type="ECO:0000256" key="6">
    <source>
        <dbReference type="ARBA" id="ARBA00023027"/>
    </source>
</evidence>
<dbReference type="Gene3D" id="3.60.110.10">
    <property type="entry name" value="Carbon-nitrogen hydrolase"/>
    <property type="match status" value="1"/>
</dbReference>
<dbReference type="EC" id="6.3.5.1" evidence="7"/>
<organism evidence="9">
    <name type="scientific">Aureoumbra lagunensis</name>
    <dbReference type="NCBI Taxonomy" id="44058"/>
    <lineage>
        <taxon>Eukaryota</taxon>
        <taxon>Sar</taxon>
        <taxon>Stramenopiles</taxon>
        <taxon>Ochrophyta</taxon>
        <taxon>Pelagophyceae</taxon>
        <taxon>Pelagomonadales</taxon>
        <taxon>Aureoumbra</taxon>
    </lineage>
</organism>
<dbReference type="Pfam" id="PF02540">
    <property type="entry name" value="NAD_synthase"/>
    <property type="match status" value="1"/>
</dbReference>
<dbReference type="FunFam" id="3.40.50.620:FF:000155">
    <property type="entry name" value="Glutamine-dependent NAD(+) synthetase"/>
    <property type="match status" value="1"/>
</dbReference>
<keyword evidence="3 7" id="KW-0436">Ligase</keyword>
<protein>
    <recommendedName>
        <fullName evidence="7">Glutamine-dependent NAD(+) synthetase</fullName>
        <ecNumber evidence="7">6.3.5.1</ecNumber>
    </recommendedName>
    <alternativeName>
        <fullName evidence="7">NAD(+) synthase [glutamine-hydrolyzing]</fullName>
    </alternativeName>
</protein>
<evidence type="ECO:0000259" key="8">
    <source>
        <dbReference type="PROSITE" id="PS50263"/>
    </source>
</evidence>
<dbReference type="InterPro" id="IPR014729">
    <property type="entry name" value="Rossmann-like_a/b/a_fold"/>
</dbReference>
<feature type="domain" description="CN hydrolase" evidence="8">
    <location>
        <begin position="12"/>
        <end position="278"/>
    </location>
</feature>
<evidence type="ECO:0000313" key="9">
    <source>
        <dbReference type="EMBL" id="CAE0374069.1"/>
    </source>
</evidence>
<dbReference type="HAMAP" id="MF_02090">
    <property type="entry name" value="NadE_glutamine_dep"/>
    <property type="match status" value="1"/>
</dbReference>
<dbReference type="PROSITE" id="PS50263">
    <property type="entry name" value="CN_HYDROLASE"/>
    <property type="match status" value="1"/>
</dbReference>
<dbReference type="InterPro" id="IPR036526">
    <property type="entry name" value="C-N_Hydrolase_sf"/>
</dbReference>
<dbReference type="Gene3D" id="3.40.50.620">
    <property type="entry name" value="HUPs"/>
    <property type="match status" value="1"/>
</dbReference>
<dbReference type="InterPro" id="IPR041856">
    <property type="entry name" value="NAD+_synth_C"/>
</dbReference>
<dbReference type="InterPro" id="IPR003010">
    <property type="entry name" value="C-N_Hydrolase"/>
</dbReference>
<dbReference type="Gene3D" id="1.10.10.1140">
    <property type="entry name" value="Glutamine-dependent NAD+ synthetase, C-terminal domain"/>
    <property type="match status" value="1"/>
</dbReference>
<dbReference type="AlphaFoldDB" id="A0A7S3K3T2"/>
<dbReference type="GO" id="GO:0004359">
    <property type="term" value="F:glutaminase activity"/>
    <property type="evidence" value="ECO:0007669"/>
    <property type="project" value="InterPro"/>
</dbReference>
<keyword evidence="5 7" id="KW-0067">ATP-binding</keyword>
<keyword evidence="6 7" id="KW-0520">NAD</keyword>
<dbReference type="CDD" id="cd00553">
    <property type="entry name" value="NAD_synthase"/>
    <property type="match status" value="1"/>
</dbReference>
<dbReference type="PANTHER" id="PTHR23090">
    <property type="entry name" value="NH 3 /GLUTAMINE-DEPENDENT NAD + SYNTHETASE"/>
    <property type="match status" value="1"/>
</dbReference>
<evidence type="ECO:0000256" key="7">
    <source>
        <dbReference type="PIRNR" id="PIRNR006630"/>
    </source>
</evidence>
<dbReference type="NCBIfam" id="NF002730">
    <property type="entry name" value="PRK02628.1"/>
    <property type="match status" value="1"/>
</dbReference>
<dbReference type="Pfam" id="PF00795">
    <property type="entry name" value="CN_hydrolase"/>
    <property type="match status" value="1"/>
</dbReference>
<comment type="pathway">
    <text evidence="1 7">Cofactor biosynthesis; NAD(+) biosynthesis; NAD(+) from deamido-NAD(+) (L-Gln route): step 1/1.</text>
</comment>
<dbReference type="GO" id="GO:0005737">
    <property type="term" value="C:cytoplasm"/>
    <property type="evidence" value="ECO:0007669"/>
    <property type="project" value="InterPro"/>
</dbReference>
<keyword evidence="4 7" id="KW-0547">Nucleotide-binding</keyword>
<dbReference type="InterPro" id="IPR014445">
    <property type="entry name" value="Gln-dep_NAD_synthase"/>
</dbReference>
<evidence type="ECO:0000256" key="1">
    <source>
        <dbReference type="ARBA" id="ARBA00005188"/>
    </source>
</evidence>
<gene>
    <name evidence="9" type="ORF">ALAG00032_LOCUS14872</name>
</gene>
<dbReference type="SUPFAM" id="SSF56317">
    <property type="entry name" value="Carbon-nitrogen hydrolase"/>
    <property type="match status" value="1"/>
</dbReference>
<sequence>MSFFDMYTHNMCRVSVCVPRVVLGDAMANAAEIGRLYKEACREGAAVVLFPELCICGYALDDLLQQDAILDECLEALRILKKVTIDCRGLLIVGSPLRITGRLYNCGIVMAGGETLGVIPKSYPPNFREFYEGRYFISAAAAPPETFWLDNDRKIPFGNHLIFKCIDNPTFCFGVEICQDVWVPIPPSTYQALAGATILLNLSASNITIGKSSFRHELVAATSARLLAAYAYSSAGQGESTNDLAWDGQALIFEAGDLIAESGRFVDESTNTYADIDLDRLVQDRTRDATWANNARDHAQRLANIQSLLFNFSKPQIDTPPTLLAYRRVPKRPYVPSDPKTLAQRCYEVFNIQVSGLIQRIRSSGINKLVLGISGGLDSTHALLVCCRALDTLKLPRTNIYAYTMPAFATSTKTKEYATRLMKTLQVEANEIDVRPSCHQMLKDLGHPYAQGIRKYDVTFENVQAGERTNHLFRIANHRNAFVVGTGDLSELAMGWCTYGVGDHMSHYSVNASLSKSLIQCVIQWVIDSTFFGDSVNSVLSSILALEISPELVPQHSIDEEEDDEDETQPQDISTTSLDMHSALQSTEAALGPYDLHDFQLYHATRRGLRPAKAAFLACFAWANDFPRHPHAMPVEPQPSLSSGSSVLKDRNFSIVQIFSFQRIFFRRFFLTTQFKRTCVPNAPKVGDGSSLSPRGDWRAPSDSSWRPWERAWIKTMSWALESSIRLRDQSSSSEDTLDYHKYNQLALDLADFLESTNGFDLDDDKVVSLLDEARGRPLYL</sequence>
<name>A0A7S3K3T2_9STRA</name>
<evidence type="ECO:0000256" key="5">
    <source>
        <dbReference type="ARBA" id="ARBA00022840"/>
    </source>
</evidence>
<comment type="catalytic activity">
    <reaction evidence="7">
        <text>deamido-NAD(+) + L-glutamine + ATP + H2O = L-glutamate + AMP + diphosphate + NAD(+) + H(+)</text>
        <dbReference type="Rhea" id="RHEA:24384"/>
        <dbReference type="ChEBI" id="CHEBI:15377"/>
        <dbReference type="ChEBI" id="CHEBI:15378"/>
        <dbReference type="ChEBI" id="CHEBI:29985"/>
        <dbReference type="ChEBI" id="CHEBI:30616"/>
        <dbReference type="ChEBI" id="CHEBI:33019"/>
        <dbReference type="ChEBI" id="CHEBI:57540"/>
        <dbReference type="ChEBI" id="CHEBI:58359"/>
        <dbReference type="ChEBI" id="CHEBI:58437"/>
        <dbReference type="ChEBI" id="CHEBI:456215"/>
        <dbReference type="EC" id="6.3.5.1"/>
    </reaction>
</comment>
<proteinExistence type="inferred from homology"/>
<evidence type="ECO:0000256" key="4">
    <source>
        <dbReference type="ARBA" id="ARBA00022741"/>
    </source>
</evidence>